<dbReference type="KEGG" id="nkf:Nkreftii_001763"/>
<dbReference type="Proteomes" id="UP000593737">
    <property type="component" value="Chromosome"/>
</dbReference>
<dbReference type="GO" id="GO:0007165">
    <property type="term" value="P:signal transduction"/>
    <property type="evidence" value="ECO:0007669"/>
    <property type="project" value="InterPro"/>
</dbReference>
<feature type="domain" description="CheW-like" evidence="1">
    <location>
        <begin position="24"/>
        <end position="162"/>
    </location>
</feature>
<sequence>MELPCDLPQLTSDVETEQTKASGGLRVCLIMIGGEVFAIDLRQVREVFELESITPVPGMPASLVGVANLRGTIVPLADLRQSLGAAVSTIPRYAIVVRHEAHQIGLLIDEVPEIRAIYPEDMLDSSGLSVSGGRPFLSRLVKVEDRVSGMLEIPSLLASVEESATHMNMSESR</sequence>
<dbReference type="Pfam" id="PF01584">
    <property type="entry name" value="CheW"/>
    <property type="match status" value="1"/>
</dbReference>
<dbReference type="SMART" id="SM00260">
    <property type="entry name" value="CheW"/>
    <property type="match status" value="1"/>
</dbReference>
<dbReference type="SUPFAM" id="SSF50341">
    <property type="entry name" value="CheW-like"/>
    <property type="match status" value="1"/>
</dbReference>
<evidence type="ECO:0000313" key="2">
    <source>
        <dbReference type="EMBL" id="QPD03989.1"/>
    </source>
</evidence>
<reference evidence="2 3" key="1">
    <citation type="journal article" date="2020" name="ISME J.">
        <title>Enrichment and physiological characterization of a novel comammox Nitrospira indicates ammonium inhibition of complete nitrification.</title>
        <authorList>
            <person name="Sakoula D."/>
            <person name="Koch H."/>
            <person name="Frank J."/>
            <person name="Jetten M.S.M."/>
            <person name="van Kessel M.A.H.J."/>
            <person name="Lucker S."/>
        </authorList>
    </citation>
    <scope>NUCLEOTIDE SEQUENCE [LARGE SCALE GENOMIC DNA]</scope>
    <source>
        <strain evidence="2">Comreactor17</strain>
    </source>
</reference>
<dbReference type="GO" id="GO:0005829">
    <property type="term" value="C:cytosol"/>
    <property type="evidence" value="ECO:0007669"/>
    <property type="project" value="TreeGrafter"/>
</dbReference>
<protein>
    <submittedName>
        <fullName evidence="2">Putative Chemotaxis protein CheW (Modular protein)</fullName>
    </submittedName>
</protein>
<gene>
    <name evidence="2" type="ORF">Nkreftii_001763</name>
</gene>
<dbReference type="PROSITE" id="PS50851">
    <property type="entry name" value="CHEW"/>
    <property type="match status" value="1"/>
</dbReference>
<dbReference type="PANTHER" id="PTHR22617:SF43">
    <property type="entry name" value="PROTEIN PILI"/>
    <property type="match status" value="1"/>
</dbReference>
<name>A0A7S8IZD8_9BACT</name>
<dbReference type="InterPro" id="IPR002545">
    <property type="entry name" value="CheW-lke_dom"/>
</dbReference>
<evidence type="ECO:0000259" key="1">
    <source>
        <dbReference type="PROSITE" id="PS50851"/>
    </source>
</evidence>
<dbReference type="AlphaFoldDB" id="A0A7S8IZD8"/>
<evidence type="ECO:0000313" key="3">
    <source>
        <dbReference type="Proteomes" id="UP000593737"/>
    </source>
</evidence>
<dbReference type="PANTHER" id="PTHR22617">
    <property type="entry name" value="CHEMOTAXIS SENSOR HISTIDINE KINASE-RELATED"/>
    <property type="match status" value="1"/>
</dbReference>
<dbReference type="EMBL" id="CP047423">
    <property type="protein sequence ID" value="QPD03989.1"/>
    <property type="molecule type" value="Genomic_DNA"/>
</dbReference>
<organism evidence="2 3">
    <name type="scientific">Candidatus Nitrospira kreftii</name>
    <dbReference type="NCBI Taxonomy" id="2652173"/>
    <lineage>
        <taxon>Bacteria</taxon>
        <taxon>Pseudomonadati</taxon>
        <taxon>Nitrospirota</taxon>
        <taxon>Nitrospiria</taxon>
        <taxon>Nitrospirales</taxon>
        <taxon>Nitrospiraceae</taxon>
        <taxon>Nitrospira</taxon>
    </lineage>
</organism>
<dbReference type="Gene3D" id="2.40.50.180">
    <property type="entry name" value="CheA-289, Domain 4"/>
    <property type="match status" value="1"/>
</dbReference>
<dbReference type="InterPro" id="IPR036061">
    <property type="entry name" value="CheW-like_dom_sf"/>
</dbReference>
<dbReference type="InterPro" id="IPR039315">
    <property type="entry name" value="CheW"/>
</dbReference>
<accession>A0A7S8IZD8</accession>
<proteinExistence type="predicted"/>
<dbReference type="GO" id="GO:0006935">
    <property type="term" value="P:chemotaxis"/>
    <property type="evidence" value="ECO:0007669"/>
    <property type="project" value="InterPro"/>
</dbReference>
<dbReference type="Gene3D" id="2.30.30.40">
    <property type="entry name" value="SH3 Domains"/>
    <property type="match status" value="1"/>
</dbReference>